<reference evidence="3" key="1">
    <citation type="submission" date="2021-01" db="EMBL/GenBank/DDBJ databases">
        <authorList>
            <person name="Corre E."/>
            <person name="Pelletier E."/>
            <person name="Niang G."/>
            <person name="Scheremetjew M."/>
            <person name="Finn R."/>
            <person name="Kale V."/>
            <person name="Holt S."/>
            <person name="Cochrane G."/>
            <person name="Meng A."/>
            <person name="Brown T."/>
            <person name="Cohen L."/>
        </authorList>
    </citation>
    <scope>NUCLEOTIDE SEQUENCE</scope>
    <source>
        <strain evidence="3">OF101</strain>
    </source>
</reference>
<dbReference type="Gene3D" id="3.40.50.2000">
    <property type="entry name" value="Glycogen Phosphorylase B"/>
    <property type="match status" value="2"/>
</dbReference>
<feature type="compositionally biased region" description="Polar residues" evidence="1">
    <location>
        <begin position="17"/>
        <end position="37"/>
    </location>
</feature>
<dbReference type="InterPro" id="IPR050426">
    <property type="entry name" value="Glycosyltransferase_28"/>
</dbReference>
<organism evidence="3">
    <name type="scientific">Alexandrium catenella</name>
    <name type="common">Red tide dinoflagellate</name>
    <name type="synonym">Gonyaulax catenella</name>
    <dbReference type="NCBI Taxonomy" id="2925"/>
    <lineage>
        <taxon>Eukaryota</taxon>
        <taxon>Sar</taxon>
        <taxon>Alveolata</taxon>
        <taxon>Dinophyceae</taxon>
        <taxon>Gonyaulacales</taxon>
        <taxon>Pyrocystaceae</taxon>
        <taxon>Alexandrium</taxon>
    </lineage>
</organism>
<dbReference type="InterPro" id="IPR010610">
    <property type="entry name" value="EryCIII-like_C"/>
</dbReference>
<accession>A0A7S1QM03</accession>
<dbReference type="EMBL" id="HBGE01046087">
    <property type="protein sequence ID" value="CAD9142770.1"/>
    <property type="molecule type" value="Transcribed_RNA"/>
</dbReference>
<dbReference type="Pfam" id="PF06722">
    <property type="entry name" value="EryCIII-like_C"/>
    <property type="match status" value="1"/>
</dbReference>
<evidence type="ECO:0000313" key="3">
    <source>
        <dbReference type="EMBL" id="CAD9142770.1"/>
    </source>
</evidence>
<dbReference type="PANTHER" id="PTHR48050">
    <property type="entry name" value="STEROL 3-BETA-GLUCOSYLTRANSFERASE"/>
    <property type="match status" value="1"/>
</dbReference>
<gene>
    <name evidence="3" type="ORF">ACAT0790_LOCUS27803</name>
</gene>
<dbReference type="AlphaFoldDB" id="A0A7S1QM03"/>
<evidence type="ECO:0000256" key="1">
    <source>
        <dbReference type="SAM" id="MobiDB-lite"/>
    </source>
</evidence>
<dbReference type="GO" id="GO:0016757">
    <property type="term" value="F:glycosyltransferase activity"/>
    <property type="evidence" value="ECO:0007669"/>
    <property type="project" value="UniProtKB-ARBA"/>
</dbReference>
<feature type="region of interest" description="Disordered" evidence="1">
    <location>
        <begin position="1"/>
        <end position="37"/>
    </location>
</feature>
<proteinExistence type="predicted"/>
<sequence>MGAVYGTRKSLGKVGAQRTSAETAEATTGQDPGNPDSQAVRGAASFRILIDSGGTRGDQQPLIWLSRCLMARGHTLHALVPFNLVDLWKASGVAAVAAHFDHDAVFKLCGGVDADFMRFLGDLARAVPRWMEDHSQDLAEASKAIKSFKPDAVVWTIDPENAEAYERETGVPAVGVLCSGSVVVHQHVMRLNREPPRPTFVTTSGLIDSPLPDDLVPCLHRTGAWLPPCDGKPEDASLPELEAFLSGGPPPVAIGWGSMIPKGMSLAEMLILALQALHLAGRRGVIVGGWARLDQLGVSDVRAGTAEGEWCSSGWSGHNSRFNGMFVLDPALTRDGLPVYKHRKEDLFKLWCTGDGTWRIGHAFWATYSPTRCFAFAKSNTLCPSESSVWMEHKNMDDSFDEEDFVANPQVQVGRAATPEKLFEFAKEQCHFVPSVSYQWLFPRCSCIVHHGGAGTTNAALAAGKPAVVTPIAFDQFHWSSRVNSLKVGFGFGGGVGFGGGFGFGGGSGFGGNLSTIAAADLAEAILEAESCADAAKALGEEMRHEGGAEAAAVILETFLQGRT</sequence>
<dbReference type="PANTHER" id="PTHR48050:SF13">
    <property type="entry name" value="STEROL 3-BETA-GLUCOSYLTRANSFERASE UGT80A2"/>
    <property type="match status" value="1"/>
</dbReference>
<evidence type="ECO:0000259" key="2">
    <source>
        <dbReference type="Pfam" id="PF06722"/>
    </source>
</evidence>
<name>A0A7S1QM03_ALECA</name>
<dbReference type="SUPFAM" id="SSF53756">
    <property type="entry name" value="UDP-Glycosyltransferase/glycogen phosphorylase"/>
    <property type="match status" value="2"/>
</dbReference>
<feature type="domain" description="Erythromycin biosynthesis protein CIII-like C-terminal" evidence="2">
    <location>
        <begin position="436"/>
        <end position="489"/>
    </location>
</feature>
<protein>
    <recommendedName>
        <fullName evidence="2">Erythromycin biosynthesis protein CIII-like C-terminal domain-containing protein</fullName>
    </recommendedName>
</protein>